<protein>
    <submittedName>
        <fullName evidence="6">Peptide chain release factor 1, mitochondrial</fullName>
    </submittedName>
</protein>
<comment type="similarity">
    <text evidence="1">Belongs to the prokaryotic/mitochondrial release factor family.</text>
</comment>
<feature type="coiled-coil region" evidence="4">
    <location>
        <begin position="274"/>
        <end position="313"/>
    </location>
</feature>
<name>A0A9W8I407_9FUNG</name>
<evidence type="ECO:0000256" key="4">
    <source>
        <dbReference type="SAM" id="Coils"/>
    </source>
</evidence>
<dbReference type="NCBIfam" id="NF001859">
    <property type="entry name" value="PRK00591.1"/>
    <property type="match status" value="1"/>
</dbReference>
<evidence type="ECO:0000256" key="1">
    <source>
        <dbReference type="ARBA" id="ARBA00010835"/>
    </source>
</evidence>
<dbReference type="GO" id="GO:0003747">
    <property type="term" value="F:translation release factor activity"/>
    <property type="evidence" value="ECO:0007669"/>
    <property type="project" value="InterPro"/>
</dbReference>
<reference evidence="6" key="1">
    <citation type="submission" date="2022-07" db="EMBL/GenBank/DDBJ databases">
        <title>Phylogenomic reconstructions and comparative analyses of Kickxellomycotina fungi.</title>
        <authorList>
            <person name="Reynolds N.K."/>
            <person name="Stajich J.E."/>
            <person name="Barry K."/>
            <person name="Grigoriev I.V."/>
            <person name="Crous P."/>
            <person name="Smith M.E."/>
        </authorList>
    </citation>
    <scope>NUCLEOTIDE SEQUENCE</scope>
    <source>
        <strain evidence="6">NRRL 1565</strain>
    </source>
</reference>
<dbReference type="PANTHER" id="PTHR43804">
    <property type="entry name" value="LD18447P"/>
    <property type="match status" value="1"/>
</dbReference>
<keyword evidence="2" id="KW-0488">Methylation</keyword>
<dbReference type="SMART" id="SM00937">
    <property type="entry name" value="PCRF"/>
    <property type="match status" value="1"/>
</dbReference>
<dbReference type="OrthoDB" id="2019491at2759"/>
<evidence type="ECO:0000256" key="2">
    <source>
        <dbReference type="ARBA" id="ARBA00022481"/>
    </source>
</evidence>
<evidence type="ECO:0000256" key="3">
    <source>
        <dbReference type="ARBA" id="ARBA00022917"/>
    </source>
</evidence>
<dbReference type="Pfam" id="PF00472">
    <property type="entry name" value="RF-1"/>
    <property type="match status" value="1"/>
</dbReference>
<proteinExistence type="inferred from homology"/>
<dbReference type="Proteomes" id="UP001140094">
    <property type="component" value="Unassembled WGS sequence"/>
</dbReference>
<accession>A0A9W8I407</accession>
<dbReference type="EMBL" id="JANBUO010000010">
    <property type="protein sequence ID" value="KAJ2809122.1"/>
    <property type="molecule type" value="Genomic_DNA"/>
</dbReference>
<dbReference type="AlphaFoldDB" id="A0A9W8I407"/>
<dbReference type="InterPro" id="IPR005139">
    <property type="entry name" value="PCRF"/>
</dbReference>
<dbReference type="InterPro" id="IPR000352">
    <property type="entry name" value="Pep_chain_release_fac_I"/>
</dbReference>
<keyword evidence="3" id="KW-0648">Protein biosynthesis</keyword>
<feature type="domain" description="Prokaryotic-type class I peptide chain release factors" evidence="5">
    <location>
        <begin position="245"/>
        <end position="261"/>
    </location>
</feature>
<dbReference type="Pfam" id="PF03462">
    <property type="entry name" value="PCRF"/>
    <property type="match status" value="1"/>
</dbReference>
<keyword evidence="4" id="KW-0175">Coiled coil</keyword>
<dbReference type="Gene3D" id="3.30.70.1660">
    <property type="match status" value="1"/>
</dbReference>
<dbReference type="InterPro" id="IPR050057">
    <property type="entry name" value="Prokaryotic/Mito_RF"/>
</dbReference>
<dbReference type="InterPro" id="IPR045853">
    <property type="entry name" value="Pep_chain_release_fac_I_sf"/>
</dbReference>
<dbReference type="SUPFAM" id="SSF75620">
    <property type="entry name" value="Release factor"/>
    <property type="match status" value="1"/>
</dbReference>
<dbReference type="PANTHER" id="PTHR43804:SF7">
    <property type="entry name" value="LD18447P"/>
    <property type="match status" value="1"/>
</dbReference>
<dbReference type="PROSITE" id="PS00745">
    <property type="entry name" value="RF_PROK_I"/>
    <property type="match status" value="1"/>
</dbReference>
<gene>
    <name evidence="6" type="primary">MRF1</name>
    <name evidence="6" type="ORF">H4R20_000362</name>
</gene>
<dbReference type="Gene3D" id="3.30.160.20">
    <property type="match status" value="1"/>
</dbReference>
<dbReference type="GO" id="GO:0032543">
    <property type="term" value="P:mitochondrial translation"/>
    <property type="evidence" value="ECO:0007669"/>
    <property type="project" value="UniProtKB-ARBA"/>
</dbReference>
<evidence type="ECO:0000259" key="5">
    <source>
        <dbReference type="PROSITE" id="PS00745"/>
    </source>
</evidence>
<evidence type="ECO:0000313" key="7">
    <source>
        <dbReference type="Proteomes" id="UP001140094"/>
    </source>
</evidence>
<comment type="caution">
    <text evidence="6">The sequence shown here is derived from an EMBL/GenBank/DDBJ whole genome shotgun (WGS) entry which is preliminary data.</text>
</comment>
<evidence type="ECO:0000313" key="6">
    <source>
        <dbReference type="EMBL" id="KAJ2809122.1"/>
    </source>
</evidence>
<dbReference type="FunFam" id="3.30.160.20:FF:000004">
    <property type="entry name" value="Peptide chain release factor 1"/>
    <property type="match status" value="1"/>
</dbReference>
<dbReference type="GO" id="GO:0005739">
    <property type="term" value="C:mitochondrion"/>
    <property type="evidence" value="ECO:0007669"/>
    <property type="project" value="GOC"/>
</dbReference>
<organism evidence="6 7">
    <name type="scientific">Coemansia guatemalensis</name>
    <dbReference type="NCBI Taxonomy" id="2761395"/>
    <lineage>
        <taxon>Eukaryota</taxon>
        <taxon>Fungi</taxon>
        <taxon>Fungi incertae sedis</taxon>
        <taxon>Zoopagomycota</taxon>
        <taxon>Kickxellomycotina</taxon>
        <taxon>Kickxellomycetes</taxon>
        <taxon>Kickxellales</taxon>
        <taxon>Kickxellaceae</taxon>
        <taxon>Coemansia</taxon>
    </lineage>
</organism>
<dbReference type="Gene3D" id="6.10.140.1950">
    <property type="match status" value="1"/>
</dbReference>
<sequence length="374" mass="42234">MCKSKLPEGSKLAGKSNLTPRVHERLQVLWKRHSELSQQMSGDVSNLNRDELARLSKEFSDTGHVIEPYTRLLNLYAELVELQQMISSEDESLRRMAQEERKAALESIAACEHEIVGALLPKDSAENAGAILEIRSGTGGDEAALFCGNLLHMYERYAQIRGWKWNIMSITSDGDMVKEAVIKVSGRGVFGVLMFESGVHRVQRVPATETLGRTHTSTATVAVLPQATDVHIEIKDSDLRIDVFRASGKGGQHVNTTDSAVRITHMPTGIVVENQQERSQLQNREKALQILRARMYERERQKLDSERRASRNKLIGSGDRSEKCRTYNYAQSRVTDHRINFSLYDIENVLNGTTLQLLIDQLRMQHDLDELAHM</sequence>
<keyword evidence="7" id="KW-1185">Reference proteome</keyword>